<feature type="domain" description="TTI1 C-terminal TPR" evidence="2">
    <location>
        <begin position="1052"/>
        <end position="1164"/>
    </location>
</feature>
<dbReference type="KEGG" id="tps:THAPSDRAFT_8795"/>
<feature type="compositionally biased region" description="Low complexity" evidence="1">
    <location>
        <begin position="16"/>
        <end position="29"/>
    </location>
</feature>
<proteinExistence type="predicted"/>
<dbReference type="InterPro" id="IPR016024">
    <property type="entry name" value="ARM-type_fold"/>
</dbReference>
<gene>
    <name evidence="3" type="ORF">THAPSDRAFT_8795</name>
</gene>
<dbReference type="InParanoid" id="B8LC26"/>
<dbReference type="HOGENOM" id="CLU_243353_0_0_1"/>
<dbReference type="Pfam" id="PF21547">
    <property type="entry name" value="TTI1"/>
    <property type="match status" value="1"/>
</dbReference>
<dbReference type="PaxDb" id="35128-Thaps8795"/>
<dbReference type="OMA" id="RASPIGN"/>
<reference evidence="3 4" key="1">
    <citation type="journal article" date="2004" name="Science">
        <title>The genome of the diatom Thalassiosira pseudonana: ecology, evolution, and metabolism.</title>
        <authorList>
            <person name="Armbrust E.V."/>
            <person name="Berges J.A."/>
            <person name="Bowler C."/>
            <person name="Green B.R."/>
            <person name="Martinez D."/>
            <person name="Putnam N.H."/>
            <person name="Zhou S."/>
            <person name="Allen A.E."/>
            <person name="Apt K.E."/>
            <person name="Bechner M."/>
            <person name="Brzezinski M.A."/>
            <person name="Chaal B.K."/>
            <person name="Chiovitti A."/>
            <person name="Davis A.K."/>
            <person name="Demarest M.S."/>
            <person name="Detter J.C."/>
            <person name="Glavina T."/>
            <person name="Goodstein D."/>
            <person name="Hadi M.Z."/>
            <person name="Hellsten U."/>
            <person name="Hildebrand M."/>
            <person name="Jenkins B.D."/>
            <person name="Jurka J."/>
            <person name="Kapitonov V.V."/>
            <person name="Kroger N."/>
            <person name="Lau W.W."/>
            <person name="Lane T.W."/>
            <person name="Larimer F.W."/>
            <person name="Lippmeier J.C."/>
            <person name="Lucas S."/>
            <person name="Medina M."/>
            <person name="Montsant A."/>
            <person name="Obornik M."/>
            <person name="Parker M.S."/>
            <person name="Palenik B."/>
            <person name="Pazour G.J."/>
            <person name="Richardson P.M."/>
            <person name="Rynearson T.A."/>
            <person name="Saito M.A."/>
            <person name="Schwartz D.C."/>
            <person name="Thamatrakoln K."/>
            <person name="Valentin K."/>
            <person name="Vardi A."/>
            <person name="Wilkerson F.P."/>
            <person name="Rokhsar D.S."/>
        </authorList>
    </citation>
    <scope>NUCLEOTIDE SEQUENCE [LARGE SCALE GENOMIC DNA]</scope>
    <source>
        <strain evidence="3 4">CCMP1335</strain>
    </source>
</reference>
<evidence type="ECO:0000313" key="4">
    <source>
        <dbReference type="Proteomes" id="UP000001449"/>
    </source>
</evidence>
<keyword evidence="4" id="KW-1185">Reference proteome</keyword>
<dbReference type="RefSeq" id="XP_002296593.1">
    <property type="nucleotide sequence ID" value="XM_002296557.1"/>
</dbReference>
<feature type="region of interest" description="Disordered" evidence="1">
    <location>
        <begin position="293"/>
        <end position="317"/>
    </location>
</feature>
<dbReference type="Proteomes" id="UP000001449">
    <property type="component" value="Chromosome 11"/>
</dbReference>
<feature type="region of interest" description="Disordered" evidence="1">
    <location>
        <begin position="1048"/>
        <end position="1082"/>
    </location>
</feature>
<reference evidence="3 4" key="2">
    <citation type="journal article" date="2008" name="Nature">
        <title>The Phaeodactylum genome reveals the evolutionary history of diatom genomes.</title>
        <authorList>
            <person name="Bowler C."/>
            <person name="Allen A.E."/>
            <person name="Badger J.H."/>
            <person name="Grimwood J."/>
            <person name="Jabbari K."/>
            <person name="Kuo A."/>
            <person name="Maheswari U."/>
            <person name="Martens C."/>
            <person name="Maumus F."/>
            <person name="Otillar R.P."/>
            <person name="Rayko E."/>
            <person name="Salamov A."/>
            <person name="Vandepoele K."/>
            <person name="Beszteri B."/>
            <person name="Gruber A."/>
            <person name="Heijde M."/>
            <person name="Katinka M."/>
            <person name="Mock T."/>
            <person name="Valentin K."/>
            <person name="Verret F."/>
            <person name="Berges J.A."/>
            <person name="Brownlee C."/>
            <person name="Cadoret J.P."/>
            <person name="Chiovitti A."/>
            <person name="Choi C.J."/>
            <person name="Coesel S."/>
            <person name="De Martino A."/>
            <person name="Detter J.C."/>
            <person name="Durkin C."/>
            <person name="Falciatore A."/>
            <person name="Fournet J."/>
            <person name="Haruta M."/>
            <person name="Huysman M.J."/>
            <person name="Jenkins B.D."/>
            <person name="Jiroutova K."/>
            <person name="Jorgensen R.E."/>
            <person name="Joubert Y."/>
            <person name="Kaplan A."/>
            <person name="Kroger N."/>
            <person name="Kroth P.G."/>
            <person name="La Roche J."/>
            <person name="Lindquist E."/>
            <person name="Lommer M."/>
            <person name="Martin-Jezequel V."/>
            <person name="Lopez P.J."/>
            <person name="Lucas S."/>
            <person name="Mangogna M."/>
            <person name="McGinnis K."/>
            <person name="Medlin L.K."/>
            <person name="Montsant A."/>
            <person name="Oudot-Le Secq M.P."/>
            <person name="Napoli C."/>
            <person name="Obornik M."/>
            <person name="Parker M.S."/>
            <person name="Petit J.L."/>
            <person name="Porcel B.M."/>
            <person name="Poulsen N."/>
            <person name="Robison M."/>
            <person name="Rychlewski L."/>
            <person name="Rynearson T.A."/>
            <person name="Schmutz J."/>
            <person name="Shapiro H."/>
            <person name="Siaut M."/>
            <person name="Stanley M."/>
            <person name="Sussman M.R."/>
            <person name="Taylor A.R."/>
            <person name="Vardi A."/>
            <person name="von Dassow P."/>
            <person name="Vyverman W."/>
            <person name="Willis A."/>
            <person name="Wyrwicz L.S."/>
            <person name="Rokhsar D.S."/>
            <person name="Weissenbach J."/>
            <person name="Armbrust E.V."/>
            <person name="Green B.R."/>
            <person name="Van de Peer Y."/>
            <person name="Grigoriev I.V."/>
        </authorList>
    </citation>
    <scope>NUCLEOTIDE SEQUENCE [LARGE SCALE GENOMIC DNA]</scope>
    <source>
        <strain evidence="3 4">CCMP1335</strain>
    </source>
</reference>
<protein>
    <recommendedName>
        <fullName evidence="2">TTI1 C-terminal TPR domain-containing protein</fullName>
    </recommendedName>
</protein>
<feature type="compositionally biased region" description="Acidic residues" evidence="1">
    <location>
        <begin position="1048"/>
        <end position="1073"/>
    </location>
</feature>
<dbReference type="PANTHER" id="PTHR18460:SF3">
    <property type="entry name" value="TELO2-INTERACTING PROTEIN 1 HOMOLOG"/>
    <property type="match status" value="1"/>
</dbReference>
<organism evidence="3 4">
    <name type="scientific">Thalassiosira pseudonana</name>
    <name type="common">Marine diatom</name>
    <name type="synonym">Cyclotella nana</name>
    <dbReference type="NCBI Taxonomy" id="35128"/>
    <lineage>
        <taxon>Eukaryota</taxon>
        <taxon>Sar</taxon>
        <taxon>Stramenopiles</taxon>
        <taxon>Ochrophyta</taxon>
        <taxon>Bacillariophyta</taxon>
        <taxon>Coscinodiscophyceae</taxon>
        <taxon>Thalassiosirophycidae</taxon>
        <taxon>Thalassiosirales</taxon>
        <taxon>Thalassiosiraceae</taxon>
        <taxon>Thalassiosira</taxon>
    </lineage>
</organism>
<dbReference type="InterPro" id="IPR049362">
    <property type="entry name" value="TTI1_rpt"/>
</dbReference>
<evidence type="ECO:0000259" key="2">
    <source>
        <dbReference type="Pfam" id="PF24181"/>
    </source>
</evidence>
<evidence type="ECO:0000313" key="3">
    <source>
        <dbReference type="EMBL" id="EED87289.1"/>
    </source>
</evidence>
<accession>B8LC26</accession>
<dbReference type="InterPro" id="IPR052587">
    <property type="entry name" value="TELO2-interacting_protein_1"/>
</dbReference>
<dbReference type="Pfam" id="PF24181">
    <property type="entry name" value="TPR_TTI1_C"/>
    <property type="match status" value="1"/>
</dbReference>
<name>B8LC26_THAPS</name>
<feature type="compositionally biased region" description="Basic and acidic residues" evidence="1">
    <location>
        <begin position="1"/>
        <end position="10"/>
    </location>
</feature>
<dbReference type="EMBL" id="DS999415">
    <property type="protein sequence ID" value="EED87289.1"/>
    <property type="molecule type" value="Genomic_DNA"/>
</dbReference>
<sequence length="1626" mass="180458">MEATTVRRDYGGGGTTSTSHTTCPSSSISIPVPQPQAQHVSSSWPAVDMMRGSSVHHNSNVASPAGHSQRHWNIDQQTFASAIFDTTLDPIVRRLMLLENIRQQQLHHQRVRHHKSGGANNGAIDGTSYIPHAHELGLELERLKQVKQLIVALRSCLESIIATVDKQQQQQRSSIIATTQTAHATLVNQINGIAVPLLNILKQQQSEANSERNNNDNNNHMHLILRSANYTNAEESALTLTTLWGFSHRIIHPSKGSTGETGTTTNNPFIKSFVLPCLVSCAVALSALEADEGEKNNTANEDSYDSEEKKTNLQSEERVLDRGEDCAMAILQCMQSVFTSSNDIGADTKSDSWGWEYESNMQPSLLATEVGSVMGGALVARLVEGCLSLLSQDTFGLESNTPNESRQLHRKENAALQLEALRTLRVMMEGVPLVDLWRSMLPGCFAGLYRSALSKLRYSSAASTHKVASESVFVLALLLKQSISLPSKRETLKTDDIQSITASLMSMAELSKPQSGSHDITVLSPNEKRLEAFKNEVNTRLPGPLSVLLGIIPTNRSKGVKKSGVFLCRVILIDTMNAWAEANKKALGRRAFEYCLILLGDDDVAPTILELVETLPAFAKSKREVEVRNYLRLIDGYLVTTFRDMTDEFDLQECLMEKRKSDIGSALSFSEAAATIKKSFSGDGAIFTSVLLSPDINALSPRPMIETGVHSEPSAMSLYKDNLSFRFLYLQDETMTATKQTIRLFARAVGAKRNGSYHQLNWCGHSLFASEILAGIAVFNNDSRRSKSTLRVISSLASSVLPVIVSNPLWTLPTSQDGQAHEGTALSTTVMSSNSVLICSLMNFICEVSRALGENIQLHLPIILFPLLERASPIGNHSYVQNCAFASLEVLSDSIGYRDVSSLLAANFDYTMDHISLQLRKHAKERTPMSRSLMGVIDVILQSIIRQRCTSSTDENIGRGNTRLFVAPSHVAIVVHMLNCLLQHFDRQYKSQMSHVGSLDTVRVFQSIGKFMESSIDAFVANGDVHVKYEEASEDMLKRLDLELELESPGYDEGDGSDDDVFEDMPYDEGNDDEQSRGKEDEVDTECLREIRAINSILARCSYLLCSPDLQIQVLCSDTLLSGYRSLGKIGSHRRLLRGDYASSPLLPAIAEFWPSIVGRLRSASSQLHSTKTLSRSELSIRHMMATDQEQRPARTGLVVLLSKLLDIVSELCMISDGFFEDRFENDVYPILATLLGDDLPRNVKNMNTVNIRGSNTESKHSTLFPTLKCIKIVYKSSCRYGLAKLIPSIGTMILPLLSLKGTDGNAVMDALQSMLAVDCDTLWRSIHKLSGRPFPRNPMKRIDASNDNEAVIVGGSKATKGECEHVKTSNAFITTTSNKENIIPSPTQQPTNLSNDDDLADFLKGICWDDDIFEETWQLDGTATSVDAQESVQQWCEDDASLYWIEEFNKLRNDKSVVQAFQCIHHSESIHPLFRGSVNNDDEWEYFIDILKIFHRADGKYKFLPVYLGTYAVRDADGGYDLSCGGGRCKWCMSSQLDDFRNYASFDMLLTLHRDISSVTDGVFSAEEMLLLAVVVNGRPRCPLPPRPSKSTSMEKQYYCEDVASWQFIIAQILHHQRLSLFQKD</sequence>
<evidence type="ECO:0000256" key="1">
    <source>
        <dbReference type="SAM" id="MobiDB-lite"/>
    </source>
</evidence>
<dbReference type="STRING" id="35128.B8LC26"/>
<dbReference type="eggNOG" id="ENOG502SS41">
    <property type="taxonomic scope" value="Eukaryota"/>
</dbReference>
<dbReference type="GeneID" id="7448343"/>
<dbReference type="PANTHER" id="PTHR18460">
    <property type="entry name" value="TEL2 INTERACTING PROTEIN 1 TTI1 FAMILY MEMBER"/>
    <property type="match status" value="1"/>
</dbReference>
<feature type="compositionally biased region" description="Basic and acidic residues" evidence="1">
    <location>
        <begin position="306"/>
        <end position="317"/>
    </location>
</feature>
<feature type="region of interest" description="Disordered" evidence="1">
    <location>
        <begin position="1"/>
        <end position="41"/>
    </location>
</feature>
<dbReference type="GO" id="GO:0005737">
    <property type="term" value="C:cytoplasm"/>
    <property type="evidence" value="ECO:0000318"/>
    <property type="project" value="GO_Central"/>
</dbReference>
<dbReference type="SUPFAM" id="SSF48371">
    <property type="entry name" value="ARM repeat"/>
    <property type="match status" value="1"/>
</dbReference>
<dbReference type="InterPro" id="IPR057567">
    <property type="entry name" value="TPR_TTI1_C"/>
</dbReference>